<gene>
    <name evidence="2" type="ORF">AMS69_01655</name>
    <name evidence="3" type="ORF">GOC83_15500</name>
</gene>
<keyword evidence="4" id="KW-1185">Reference proteome</keyword>
<evidence type="ECO:0000313" key="3">
    <source>
        <dbReference type="EMBL" id="NLV07539.1"/>
    </source>
</evidence>
<keyword evidence="1" id="KW-0472">Membrane</keyword>
<evidence type="ECO:0000256" key="1">
    <source>
        <dbReference type="SAM" id="Phobius"/>
    </source>
</evidence>
<accession>A0A0M9ALP5</accession>
<reference evidence="2 4" key="1">
    <citation type="submission" date="2015-08" db="EMBL/GenBank/DDBJ databases">
        <title>Genomes of Isolates from Cabo Rojo, PR.</title>
        <authorList>
            <person name="Sanchez-Nieves R.L."/>
            <person name="Montalvo-Rodriguez R."/>
        </authorList>
    </citation>
    <scope>NUCLEOTIDE SEQUENCE [LARGE SCALE GENOMIC DNA]</scope>
    <source>
        <strain evidence="2 4">SL3</strain>
    </source>
</reference>
<keyword evidence="1" id="KW-0812">Transmembrane</keyword>
<comment type="caution">
    <text evidence="2">The sequence shown here is derived from an EMBL/GenBank/DDBJ whole genome shotgun (WGS) entry which is preliminary data.</text>
</comment>
<dbReference type="EMBL" id="LIUF01000001">
    <property type="protein sequence ID" value="KOX94589.1"/>
    <property type="molecule type" value="Genomic_DNA"/>
</dbReference>
<proteinExistence type="predicted"/>
<keyword evidence="1" id="KW-1133">Transmembrane helix</keyword>
<dbReference type="OrthoDB" id="313482at2157"/>
<dbReference type="Pfam" id="PF24432">
    <property type="entry name" value="DUF7555"/>
    <property type="match status" value="1"/>
</dbReference>
<sequence length="135" mass="14450">MDNLSGKVLDLLWYALGVTLTATLIGGVLSPLRGGGWVTVKFALFFIGFALFGYASVTLWRAPSLDSDDSDDSAVSFGVSGRERTPFESVLARVVPPLDTLAPPEDRLSPPVKLFVASLFVLGLSLSMEVIFGVR</sequence>
<dbReference type="Proteomes" id="UP000037729">
    <property type="component" value="Unassembled WGS sequence"/>
</dbReference>
<protein>
    <submittedName>
        <fullName evidence="2">Uncharacterized protein</fullName>
    </submittedName>
</protein>
<dbReference type="Proteomes" id="UP000610611">
    <property type="component" value="Unassembled WGS sequence"/>
</dbReference>
<evidence type="ECO:0000313" key="4">
    <source>
        <dbReference type="Proteomes" id="UP000037729"/>
    </source>
</evidence>
<reference evidence="3" key="2">
    <citation type="submission" date="2019-12" db="EMBL/GenBank/DDBJ databases">
        <title>The whole-genome sequencing of Haloarcula japonica strain pws8.</title>
        <authorList>
            <person name="Verma D.K."/>
            <person name="Gopal K."/>
            <person name="Prasad E.S."/>
        </authorList>
    </citation>
    <scope>NUCLEOTIDE SEQUENCE</scope>
    <source>
        <strain evidence="3">Pws8</strain>
    </source>
</reference>
<feature type="transmembrane region" description="Helical" evidence="1">
    <location>
        <begin position="12"/>
        <end position="30"/>
    </location>
</feature>
<feature type="transmembrane region" description="Helical" evidence="1">
    <location>
        <begin position="42"/>
        <end position="62"/>
    </location>
</feature>
<name>A0A0M9ALP5_9EURY</name>
<dbReference type="EMBL" id="WOWB01000001">
    <property type="protein sequence ID" value="NLV07539.1"/>
    <property type="molecule type" value="Genomic_DNA"/>
</dbReference>
<dbReference type="AlphaFoldDB" id="A0A0M9ALP5"/>
<organism evidence="2 4">
    <name type="scientific">Haloarcula rubripromontorii</name>
    <dbReference type="NCBI Taxonomy" id="1705562"/>
    <lineage>
        <taxon>Archaea</taxon>
        <taxon>Methanobacteriati</taxon>
        <taxon>Methanobacteriota</taxon>
        <taxon>Stenosarchaea group</taxon>
        <taxon>Halobacteria</taxon>
        <taxon>Halobacteriales</taxon>
        <taxon>Haloarculaceae</taxon>
        <taxon>Haloarcula</taxon>
    </lineage>
</organism>
<dbReference type="RefSeq" id="WP_053966361.1">
    <property type="nucleotide sequence ID" value="NZ_JAWJXX010000009.1"/>
</dbReference>
<feature type="transmembrane region" description="Helical" evidence="1">
    <location>
        <begin position="114"/>
        <end position="134"/>
    </location>
</feature>
<dbReference type="PATRIC" id="fig|1705562.3.peg.1274"/>
<evidence type="ECO:0000313" key="2">
    <source>
        <dbReference type="EMBL" id="KOX94589.1"/>
    </source>
</evidence>
<dbReference type="STRING" id="1705562.AMS69_01655"/>
<dbReference type="InterPro" id="IPR055977">
    <property type="entry name" value="DUF7555"/>
</dbReference>